<dbReference type="EC" id="1.6.2.2" evidence="7"/>
<feature type="domain" description="CUB" evidence="5">
    <location>
        <begin position="1"/>
        <end position="91"/>
    </location>
</feature>
<feature type="transmembrane region" description="Helical" evidence="4">
    <location>
        <begin position="360"/>
        <end position="385"/>
    </location>
</feature>
<dbReference type="PANTHER" id="PTHR24251:SF30">
    <property type="entry name" value="MEMBRANE FRIZZLED-RELATED PROTEIN"/>
    <property type="match status" value="1"/>
</dbReference>
<feature type="domain" description="Protein kinase" evidence="6">
    <location>
        <begin position="408"/>
        <end position="463"/>
    </location>
</feature>
<dbReference type="InterPro" id="IPR000719">
    <property type="entry name" value="Prot_kinase_dom"/>
</dbReference>
<evidence type="ECO:0000256" key="4">
    <source>
        <dbReference type="SAM" id="Phobius"/>
    </source>
</evidence>
<comment type="caution">
    <text evidence="3">Lacks conserved residue(s) required for the propagation of feature annotation.</text>
</comment>
<evidence type="ECO:0000256" key="1">
    <source>
        <dbReference type="ARBA" id="ARBA00022737"/>
    </source>
</evidence>
<dbReference type="PROSITE" id="PS01180">
    <property type="entry name" value="CUB"/>
    <property type="match status" value="3"/>
</dbReference>
<dbReference type="InterPro" id="IPR000859">
    <property type="entry name" value="CUB_dom"/>
</dbReference>
<evidence type="ECO:0000256" key="2">
    <source>
        <dbReference type="ARBA" id="ARBA00023157"/>
    </source>
</evidence>
<keyword evidence="2" id="KW-1015">Disulfide bond</keyword>
<dbReference type="AlphaFoldDB" id="A0A9W9ZWM1"/>
<keyword evidence="4" id="KW-0812">Transmembrane</keyword>
<evidence type="ECO:0000259" key="6">
    <source>
        <dbReference type="PROSITE" id="PS50011"/>
    </source>
</evidence>
<protein>
    <submittedName>
        <fullName evidence="7">Domain first found in C1r, C1s, uEGF, and bone morphogenetic protein</fullName>
        <ecNumber evidence="7">1.6.2.2</ecNumber>
    </submittedName>
</protein>
<organism evidence="7 8">
    <name type="scientific">Desmophyllum pertusum</name>
    <dbReference type="NCBI Taxonomy" id="174260"/>
    <lineage>
        <taxon>Eukaryota</taxon>
        <taxon>Metazoa</taxon>
        <taxon>Cnidaria</taxon>
        <taxon>Anthozoa</taxon>
        <taxon>Hexacorallia</taxon>
        <taxon>Scleractinia</taxon>
        <taxon>Caryophylliina</taxon>
        <taxon>Caryophylliidae</taxon>
        <taxon>Desmophyllum</taxon>
    </lineage>
</organism>
<dbReference type="CDD" id="cd00041">
    <property type="entry name" value="CUB"/>
    <property type="match status" value="3"/>
</dbReference>
<dbReference type="Pfam" id="PF00431">
    <property type="entry name" value="CUB"/>
    <property type="match status" value="3"/>
</dbReference>
<keyword evidence="4" id="KW-1133">Transmembrane helix</keyword>
<feature type="domain" description="CUB" evidence="5">
    <location>
        <begin position="163"/>
        <end position="312"/>
    </location>
</feature>
<dbReference type="PROSITE" id="PS50011">
    <property type="entry name" value="PROTEIN_KINASE_DOM"/>
    <property type="match status" value="1"/>
</dbReference>
<dbReference type="Proteomes" id="UP001163046">
    <property type="component" value="Unassembled WGS sequence"/>
</dbReference>
<evidence type="ECO:0000313" key="7">
    <source>
        <dbReference type="EMBL" id="KAJ7388504.1"/>
    </source>
</evidence>
<dbReference type="Gene3D" id="2.60.120.290">
    <property type="entry name" value="Spermadhesin, CUB domain"/>
    <property type="match status" value="3"/>
</dbReference>
<evidence type="ECO:0000259" key="5">
    <source>
        <dbReference type="PROSITE" id="PS01180"/>
    </source>
</evidence>
<reference evidence="7" key="1">
    <citation type="submission" date="2023-01" db="EMBL/GenBank/DDBJ databases">
        <title>Genome assembly of the deep-sea coral Lophelia pertusa.</title>
        <authorList>
            <person name="Herrera S."/>
            <person name="Cordes E."/>
        </authorList>
    </citation>
    <scope>NUCLEOTIDE SEQUENCE</scope>
    <source>
        <strain evidence="7">USNM1676648</strain>
        <tissue evidence="7">Polyp</tissue>
    </source>
</reference>
<dbReference type="SUPFAM" id="SSF49854">
    <property type="entry name" value="Spermadhesin, CUB domain"/>
    <property type="match status" value="3"/>
</dbReference>
<dbReference type="SUPFAM" id="SSF56112">
    <property type="entry name" value="Protein kinase-like (PK-like)"/>
    <property type="match status" value="1"/>
</dbReference>
<comment type="caution">
    <text evidence="7">The sequence shown here is derived from an EMBL/GenBank/DDBJ whole genome shotgun (WGS) entry which is preliminary data.</text>
</comment>
<keyword evidence="7" id="KW-0560">Oxidoreductase</keyword>
<sequence>MDCNYSVPIPPGMTMEIVFNYFILEGQEPTCSYDYLQVAIKINHTSSVYGRFCGRRIRTMVPIPAGDSVVLTFHTDHKNQEKGFHLTFLFSKDGCGSVVNNTLKSPGYPNGYPKDMDCEFLVPIPQNMMLNISFIDFDLEDGCMYADYLKIINDRGQVVHTYCGQKTRHDVILSGDHVVMKFHSDYNIQRRGFLIYFTPGPHGCNPLIKNTLKSPGYPNNYPKNTDCTSSVPIPQGMVMSIHFKEFDLESSAHCLQRGDYLKITNEKNQEFGVYCGQETGRTVYVTGKYALLKFHSDRDFQNRGFVLYFAVPQVPATLQVTTVPATLQITTVPATLQVTTEITQRIKDEPTQRTVVASKVVTYILSGVASILFLLLCFIIGYWCYKRSARPVHEIIPFDKWELLPEQIEHEEELGRGAFGVVYKATLKRRVGIEVFDTEKRLEPKKACQVVAVKVLQASNSLE</sequence>
<dbReference type="SMART" id="SM00042">
    <property type="entry name" value="CUB"/>
    <property type="match status" value="3"/>
</dbReference>
<accession>A0A9W9ZWM1</accession>
<keyword evidence="8" id="KW-1185">Reference proteome</keyword>
<gene>
    <name evidence="7" type="primary">CDCP2_4</name>
    <name evidence="7" type="ORF">OS493_037229</name>
</gene>
<dbReference type="OrthoDB" id="5982505at2759"/>
<keyword evidence="4" id="KW-0472">Membrane</keyword>
<dbReference type="PANTHER" id="PTHR24251">
    <property type="entry name" value="OVOCHYMASE-RELATED"/>
    <property type="match status" value="1"/>
</dbReference>
<name>A0A9W9ZWM1_9CNID</name>
<dbReference type="GO" id="GO:0004672">
    <property type="term" value="F:protein kinase activity"/>
    <property type="evidence" value="ECO:0007669"/>
    <property type="project" value="InterPro"/>
</dbReference>
<evidence type="ECO:0000256" key="3">
    <source>
        <dbReference type="PROSITE-ProRule" id="PRU00059"/>
    </source>
</evidence>
<proteinExistence type="predicted"/>
<dbReference type="EMBL" id="MU825464">
    <property type="protein sequence ID" value="KAJ7388504.1"/>
    <property type="molecule type" value="Genomic_DNA"/>
</dbReference>
<dbReference type="Gene3D" id="3.30.200.20">
    <property type="entry name" value="Phosphorylase Kinase, domain 1"/>
    <property type="match status" value="1"/>
</dbReference>
<dbReference type="InterPro" id="IPR035914">
    <property type="entry name" value="Sperma_CUB_dom_sf"/>
</dbReference>
<dbReference type="GO" id="GO:0090524">
    <property type="term" value="F:cytochrome-b5 reductase activity, acting on NADH"/>
    <property type="evidence" value="ECO:0007669"/>
    <property type="project" value="UniProtKB-EC"/>
</dbReference>
<evidence type="ECO:0000313" key="8">
    <source>
        <dbReference type="Proteomes" id="UP001163046"/>
    </source>
</evidence>
<dbReference type="GO" id="GO:0005524">
    <property type="term" value="F:ATP binding"/>
    <property type="evidence" value="ECO:0007669"/>
    <property type="project" value="InterPro"/>
</dbReference>
<dbReference type="InterPro" id="IPR011009">
    <property type="entry name" value="Kinase-like_dom_sf"/>
</dbReference>
<feature type="domain" description="CUB" evidence="5">
    <location>
        <begin position="92"/>
        <end position="162"/>
    </location>
</feature>
<keyword evidence="1" id="KW-0677">Repeat</keyword>